<dbReference type="GO" id="GO:0004045">
    <property type="term" value="F:peptidyl-tRNA hydrolase activity"/>
    <property type="evidence" value="ECO:0007669"/>
    <property type="project" value="UniProtKB-EC"/>
</dbReference>
<evidence type="ECO:0000256" key="1">
    <source>
        <dbReference type="ARBA" id="ARBA00013260"/>
    </source>
</evidence>
<dbReference type="EC" id="3.1.1.29" evidence="1"/>
<dbReference type="FunFam" id="3.40.1490.10:FF:000001">
    <property type="entry name" value="Peptidyl-tRNA hydrolase 2"/>
    <property type="match status" value="1"/>
</dbReference>
<evidence type="ECO:0000256" key="3">
    <source>
        <dbReference type="ARBA" id="ARBA00038050"/>
    </source>
</evidence>
<accession>A0A395J004</accession>
<feature type="transmembrane region" description="Helical" evidence="5">
    <location>
        <begin position="12"/>
        <end position="36"/>
    </location>
</feature>
<reference evidence="6 7" key="1">
    <citation type="submission" date="2018-06" db="EMBL/GenBank/DDBJ databases">
        <title>Genome Sequence of the Brown Rot Fungal Pathogen Monilinia fructigena.</title>
        <authorList>
            <person name="Landi L."/>
            <person name="De Miccolis Angelini R.M."/>
            <person name="Pollastro S."/>
            <person name="Abate D."/>
            <person name="Faretra F."/>
            <person name="Romanazzi G."/>
        </authorList>
    </citation>
    <scope>NUCLEOTIDE SEQUENCE [LARGE SCALE GENOMIC DNA]</scope>
    <source>
        <strain evidence="6 7">Mfrg269</strain>
    </source>
</reference>
<dbReference type="Pfam" id="PF01981">
    <property type="entry name" value="PTH2"/>
    <property type="match status" value="1"/>
</dbReference>
<name>A0A395J004_9HELO</name>
<sequence length="308" mass="34083">MRAPPSPTAMLIGTAIIAGVSGYMIGIASSLGLIPIPFMPKPARERGIANYDDEEESEEEDIDASILDHAPNWANGLEADKRDGLRVMERSAAKNVEKKKSSGGPVDTGEECKLVLVVRTDLGMTKGKIAAQCSHATLACYKTISRKDPNSPILRRWERQGQAKVALQVKSEEELELLQAQAISLGVVAEQIADAGRTQIANYWEIEVVVGGDDVWELKDFMNEALSWRKTTRTDKIIDIRGLDVVDHEIKVHMNYHKDLDRFSADTDENREGTEIVYMKMAILEYHKNASLLASGISKCGEDLHRHG</sequence>
<comment type="similarity">
    <text evidence="3">Belongs to the PTH2 family.</text>
</comment>
<dbReference type="InterPro" id="IPR023476">
    <property type="entry name" value="Pep_tRNA_hydro_II_dom_sf"/>
</dbReference>
<dbReference type="InterPro" id="IPR002833">
    <property type="entry name" value="PTH2"/>
</dbReference>
<dbReference type="OrthoDB" id="1733656at2759"/>
<evidence type="ECO:0000256" key="4">
    <source>
        <dbReference type="ARBA" id="ARBA00048707"/>
    </source>
</evidence>
<keyword evidence="5" id="KW-0472">Membrane</keyword>
<evidence type="ECO:0000313" key="6">
    <source>
        <dbReference type="EMBL" id="RAL65832.1"/>
    </source>
</evidence>
<evidence type="ECO:0000256" key="5">
    <source>
        <dbReference type="SAM" id="Phobius"/>
    </source>
</evidence>
<keyword evidence="5" id="KW-0812">Transmembrane</keyword>
<keyword evidence="5" id="KW-1133">Transmembrane helix</keyword>
<dbReference type="NCBIfam" id="TIGR00283">
    <property type="entry name" value="arch_pth2"/>
    <property type="match status" value="1"/>
</dbReference>
<dbReference type="AlphaFoldDB" id="A0A395J004"/>
<gene>
    <name evidence="6" type="ORF">DID88_005495</name>
</gene>
<dbReference type="PANTHER" id="PTHR12649">
    <property type="entry name" value="PEPTIDYL-TRNA HYDROLASE 2"/>
    <property type="match status" value="1"/>
</dbReference>
<proteinExistence type="inferred from homology"/>
<dbReference type="EMBL" id="QKRW01000008">
    <property type="protein sequence ID" value="RAL65832.1"/>
    <property type="molecule type" value="Genomic_DNA"/>
</dbReference>
<keyword evidence="2" id="KW-0378">Hydrolase</keyword>
<keyword evidence="7" id="KW-1185">Reference proteome</keyword>
<dbReference type="GO" id="GO:0005829">
    <property type="term" value="C:cytosol"/>
    <property type="evidence" value="ECO:0007669"/>
    <property type="project" value="TreeGrafter"/>
</dbReference>
<comment type="caution">
    <text evidence="6">The sequence shown here is derived from an EMBL/GenBank/DDBJ whole genome shotgun (WGS) entry which is preliminary data.</text>
</comment>
<comment type="catalytic activity">
    <reaction evidence="4">
        <text>an N-acyl-L-alpha-aminoacyl-tRNA + H2O = an N-acyl-L-amino acid + a tRNA + H(+)</text>
        <dbReference type="Rhea" id="RHEA:54448"/>
        <dbReference type="Rhea" id="RHEA-COMP:10123"/>
        <dbReference type="Rhea" id="RHEA-COMP:13883"/>
        <dbReference type="ChEBI" id="CHEBI:15377"/>
        <dbReference type="ChEBI" id="CHEBI:15378"/>
        <dbReference type="ChEBI" id="CHEBI:59874"/>
        <dbReference type="ChEBI" id="CHEBI:78442"/>
        <dbReference type="ChEBI" id="CHEBI:138191"/>
        <dbReference type="EC" id="3.1.1.29"/>
    </reaction>
</comment>
<organism evidence="6 7">
    <name type="scientific">Monilinia fructigena</name>
    <dbReference type="NCBI Taxonomy" id="38457"/>
    <lineage>
        <taxon>Eukaryota</taxon>
        <taxon>Fungi</taxon>
        <taxon>Dikarya</taxon>
        <taxon>Ascomycota</taxon>
        <taxon>Pezizomycotina</taxon>
        <taxon>Leotiomycetes</taxon>
        <taxon>Helotiales</taxon>
        <taxon>Sclerotiniaceae</taxon>
        <taxon>Monilinia</taxon>
    </lineage>
</organism>
<evidence type="ECO:0000313" key="7">
    <source>
        <dbReference type="Proteomes" id="UP000249056"/>
    </source>
</evidence>
<dbReference type="PANTHER" id="PTHR12649:SF11">
    <property type="entry name" value="PEPTIDYL-TRNA HYDROLASE 2, MITOCHONDRIAL"/>
    <property type="match status" value="1"/>
</dbReference>
<dbReference type="Gene3D" id="3.40.1490.10">
    <property type="entry name" value="Bit1"/>
    <property type="match status" value="1"/>
</dbReference>
<protein>
    <recommendedName>
        <fullName evidence="1">peptidyl-tRNA hydrolase</fullName>
        <ecNumber evidence="1">3.1.1.29</ecNumber>
    </recommendedName>
</protein>
<evidence type="ECO:0000256" key="2">
    <source>
        <dbReference type="ARBA" id="ARBA00022801"/>
    </source>
</evidence>
<dbReference type="Proteomes" id="UP000249056">
    <property type="component" value="Unassembled WGS sequence"/>
</dbReference>
<dbReference type="SUPFAM" id="SSF102462">
    <property type="entry name" value="Peptidyl-tRNA hydrolase II"/>
    <property type="match status" value="1"/>
</dbReference>